<evidence type="ECO:0000313" key="1">
    <source>
        <dbReference type="EMBL" id="VWB73868.1"/>
    </source>
</evidence>
<protein>
    <submittedName>
        <fullName evidence="1">Uncharacterized protein</fullName>
    </submittedName>
</protein>
<gene>
    <name evidence="1" type="ORF">BLA23254_03463</name>
</gene>
<sequence length="42" mass="4536">MHGAREGRPTAFAWRAMRVCQAHASRGVNRMHAALESCSPAG</sequence>
<evidence type="ECO:0000313" key="2">
    <source>
        <dbReference type="Proteomes" id="UP000494218"/>
    </source>
</evidence>
<reference evidence="1 2" key="1">
    <citation type="submission" date="2019-09" db="EMBL/GenBank/DDBJ databases">
        <authorList>
            <person name="Depoorter E."/>
        </authorList>
    </citation>
    <scope>NUCLEOTIDE SEQUENCE [LARGE SCALE GENOMIC DNA]</scope>
    <source>
        <strain evidence="1">LMG 23254</strain>
    </source>
</reference>
<name>A0A6P2LWR0_BURL3</name>
<dbReference type="AlphaFoldDB" id="A0A6P2LWR0"/>
<dbReference type="EMBL" id="CABVPW010000015">
    <property type="protein sequence ID" value="VWB73868.1"/>
    <property type="molecule type" value="Genomic_DNA"/>
</dbReference>
<proteinExistence type="predicted"/>
<organism evidence="1 2">
    <name type="scientific">Burkholderia lata (strain ATCC 17760 / DSM 23089 / LMG 22485 / NCIMB 9086 / R18194 / 383)</name>
    <dbReference type="NCBI Taxonomy" id="482957"/>
    <lineage>
        <taxon>Bacteria</taxon>
        <taxon>Pseudomonadati</taxon>
        <taxon>Pseudomonadota</taxon>
        <taxon>Betaproteobacteria</taxon>
        <taxon>Burkholderiales</taxon>
        <taxon>Burkholderiaceae</taxon>
        <taxon>Burkholderia</taxon>
        <taxon>Burkholderia cepacia complex</taxon>
    </lineage>
</organism>
<accession>A0A6P2LWR0</accession>
<dbReference type="Proteomes" id="UP000494218">
    <property type="component" value="Unassembled WGS sequence"/>
</dbReference>